<dbReference type="Gramene" id="TKW08178">
    <property type="protein sequence ID" value="TKW08178"/>
    <property type="gene ID" value="SEVIR_6G012000v2"/>
</dbReference>
<organism evidence="2 3">
    <name type="scientific">Setaria viridis</name>
    <name type="common">Green bristlegrass</name>
    <name type="synonym">Setaria italica subsp. viridis</name>
    <dbReference type="NCBI Taxonomy" id="4556"/>
    <lineage>
        <taxon>Eukaryota</taxon>
        <taxon>Viridiplantae</taxon>
        <taxon>Streptophyta</taxon>
        <taxon>Embryophyta</taxon>
        <taxon>Tracheophyta</taxon>
        <taxon>Spermatophyta</taxon>
        <taxon>Magnoliopsida</taxon>
        <taxon>Liliopsida</taxon>
        <taxon>Poales</taxon>
        <taxon>Poaceae</taxon>
        <taxon>PACMAD clade</taxon>
        <taxon>Panicoideae</taxon>
        <taxon>Panicodae</taxon>
        <taxon>Paniceae</taxon>
        <taxon>Cenchrinae</taxon>
        <taxon>Setaria</taxon>
    </lineage>
</organism>
<evidence type="ECO:0000313" key="3">
    <source>
        <dbReference type="Proteomes" id="UP000298652"/>
    </source>
</evidence>
<proteinExistence type="predicted"/>
<dbReference type="Proteomes" id="UP000298652">
    <property type="component" value="Chromosome 6"/>
</dbReference>
<dbReference type="EMBL" id="CM016557">
    <property type="protein sequence ID" value="TKW08178.1"/>
    <property type="molecule type" value="Genomic_DNA"/>
</dbReference>
<sequence length="74" mass="8865">MHNPEQRRSEPESADELDNKIEQATHYESTTPRRTNEIWCLLPFSHNEFACLCPWLRHLKNCNYRSMVYKLSTP</sequence>
<dbReference type="AlphaFoldDB" id="A0A4U6TYG1"/>
<gene>
    <name evidence="2" type="ORF">SEVIR_6G012000v2</name>
</gene>
<reference evidence="2" key="1">
    <citation type="submission" date="2019-03" db="EMBL/GenBank/DDBJ databases">
        <title>WGS assembly of Setaria viridis.</title>
        <authorList>
            <person name="Huang P."/>
            <person name="Jenkins J."/>
            <person name="Grimwood J."/>
            <person name="Barry K."/>
            <person name="Healey A."/>
            <person name="Mamidi S."/>
            <person name="Sreedasyam A."/>
            <person name="Shu S."/>
            <person name="Feldman M."/>
            <person name="Wu J."/>
            <person name="Yu Y."/>
            <person name="Chen C."/>
            <person name="Johnson J."/>
            <person name="Rokhsar D."/>
            <person name="Baxter I."/>
            <person name="Schmutz J."/>
            <person name="Brutnell T."/>
            <person name="Kellogg E."/>
        </authorList>
    </citation>
    <scope>NUCLEOTIDE SEQUENCE [LARGE SCALE GENOMIC DNA]</scope>
</reference>
<feature type="region of interest" description="Disordered" evidence="1">
    <location>
        <begin position="1"/>
        <end position="32"/>
    </location>
</feature>
<accession>A0A4U6TYG1</accession>
<name>A0A4U6TYG1_SETVI</name>
<evidence type="ECO:0000256" key="1">
    <source>
        <dbReference type="SAM" id="MobiDB-lite"/>
    </source>
</evidence>
<evidence type="ECO:0000313" key="2">
    <source>
        <dbReference type="EMBL" id="TKW08178.1"/>
    </source>
</evidence>
<protein>
    <submittedName>
        <fullName evidence="2">Uncharacterized protein</fullName>
    </submittedName>
</protein>
<keyword evidence="3" id="KW-1185">Reference proteome</keyword>
<feature type="compositionally biased region" description="Basic and acidic residues" evidence="1">
    <location>
        <begin position="1"/>
        <end position="25"/>
    </location>
</feature>